<dbReference type="EnsemblProtists" id="PYU1_T014962">
    <property type="protein sequence ID" value="PYU1_T014962"/>
    <property type="gene ID" value="PYU1_G014931"/>
</dbReference>
<dbReference type="InParanoid" id="K3XCL3"/>
<dbReference type="AlphaFoldDB" id="K3XCL3"/>
<dbReference type="VEuPathDB" id="FungiDB:PYU1_G014931"/>
<name>K3XCL3_GLOUD</name>
<feature type="region of interest" description="Disordered" evidence="1">
    <location>
        <begin position="1"/>
        <end position="25"/>
    </location>
</feature>
<reference evidence="2" key="3">
    <citation type="submission" date="2015-02" db="UniProtKB">
        <authorList>
            <consortium name="EnsemblProtists"/>
        </authorList>
    </citation>
    <scope>IDENTIFICATION</scope>
    <source>
        <strain evidence="2">DAOM BR144</strain>
    </source>
</reference>
<evidence type="ECO:0000313" key="3">
    <source>
        <dbReference type="Proteomes" id="UP000019132"/>
    </source>
</evidence>
<reference evidence="3" key="2">
    <citation type="submission" date="2010-04" db="EMBL/GenBank/DDBJ databases">
        <authorList>
            <person name="Buell R."/>
            <person name="Hamilton J."/>
            <person name="Hostetler J."/>
        </authorList>
    </citation>
    <scope>NUCLEOTIDE SEQUENCE [LARGE SCALE GENOMIC DNA]</scope>
    <source>
        <strain evidence="3">DAOM:BR144</strain>
    </source>
</reference>
<dbReference type="Proteomes" id="UP000019132">
    <property type="component" value="Unassembled WGS sequence"/>
</dbReference>
<protein>
    <submittedName>
        <fullName evidence="2">Uncharacterized protein</fullName>
    </submittedName>
</protein>
<dbReference type="HOGENOM" id="CLU_2255562_0_0_1"/>
<reference evidence="3" key="1">
    <citation type="journal article" date="2010" name="Genome Biol.">
        <title>Genome sequence of the necrotrophic plant pathogen Pythium ultimum reveals original pathogenicity mechanisms and effector repertoire.</title>
        <authorList>
            <person name="Levesque C.A."/>
            <person name="Brouwer H."/>
            <person name="Cano L."/>
            <person name="Hamilton J.P."/>
            <person name="Holt C."/>
            <person name="Huitema E."/>
            <person name="Raffaele S."/>
            <person name="Robideau G.P."/>
            <person name="Thines M."/>
            <person name="Win J."/>
            <person name="Zerillo M.M."/>
            <person name="Beakes G.W."/>
            <person name="Boore J.L."/>
            <person name="Busam D."/>
            <person name="Dumas B."/>
            <person name="Ferriera S."/>
            <person name="Fuerstenberg S.I."/>
            <person name="Gachon C.M."/>
            <person name="Gaulin E."/>
            <person name="Govers F."/>
            <person name="Grenville-Briggs L."/>
            <person name="Horner N."/>
            <person name="Hostetler J."/>
            <person name="Jiang R.H."/>
            <person name="Johnson J."/>
            <person name="Krajaejun T."/>
            <person name="Lin H."/>
            <person name="Meijer H.J."/>
            <person name="Moore B."/>
            <person name="Morris P."/>
            <person name="Phuntmart V."/>
            <person name="Puiu D."/>
            <person name="Shetty J."/>
            <person name="Stajich J.E."/>
            <person name="Tripathy S."/>
            <person name="Wawra S."/>
            <person name="van West P."/>
            <person name="Whitty B.R."/>
            <person name="Coutinho P.M."/>
            <person name="Henrissat B."/>
            <person name="Martin F."/>
            <person name="Thomas P.D."/>
            <person name="Tyler B.M."/>
            <person name="De Vries R.P."/>
            <person name="Kamoun S."/>
            <person name="Yandell M."/>
            <person name="Tisserat N."/>
            <person name="Buell C.R."/>
        </authorList>
    </citation>
    <scope>NUCLEOTIDE SEQUENCE</scope>
    <source>
        <strain evidence="3">DAOM:BR144</strain>
    </source>
</reference>
<keyword evidence="3" id="KW-1185">Reference proteome</keyword>
<accession>K3XCL3</accession>
<evidence type="ECO:0000256" key="1">
    <source>
        <dbReference type="SAM" id="MobiDB-lite"/>
    </source>
</evidence>
<sequence>MDPQSMTPVVRRASNGPLRAARDKVKRANGVEQKWLLQPRDAVEHVRLPFEKNAAERVSFSQQKSMVERENLPRCDDGFELLSIVESSGDDVYTRRKPRAIREC</sequence>
<proteinExistence type="predicted"/>
<organism evidence="2 3">
    <name type="scientific">Globisporangium ultimum (strain ATCC 200006 / CBS 805.95 / DAOM BR144)</name>
    <name type="common">Pythium ultimum</name>
    <dbReference type="NCBI Taxonomy" id="431595"/>
    <lineage>
        <taxon>Eukaryota</taxon>
        <taxon>Sar</taxon>
        <taxon>Stramenopiles</taxon>
        <taxon>Oomycota</taxon>
        <taxon>Peronosporomycetes</taxon>
        <taxon>Pythiales</taxon>
        <taxon>Pythiaceae</taxon>
        <taxon>Globisporangium</taxon>
    </lineage>
</organism>
<evidence type="ECO:0000313" key="2">
    <source>
        <dbReference type="EnsemblProtists" id="PYU1_T014962"/>
    </source>
</evidence>
<dbReference type="EMBL" id="ADOS01001484">
    <property type="status" value="NOT_ANNOTATED_CDS"/>
    <property type="molecule type" value="Genomic_DNA"/>
</dbReference>